<name>A0AAV2I8Q6_LYMST</name>
<organism evidence="2 3">
    <name type="scientific">Lymnaea stagnalis</name>
    <name type="common">Great pond snail</name>
    <name type="synonym">Helix stagnalis</name>
    <dbReference type="NCBI Taxonomy" id="6523"/>
    <lineage>
        <taxon>Eukaryota</taxon>
        <taxon>Metazoa</taxon>
        <taxon>Spiralia</taxon>
        <taxon>Lophotrochozoa</taxon>
        <taxon>Mollusca</taxon>
        <taxon>Gastropoda</taxon>
        <taxon>Heterobranchia</taxon>
        <taxon>Euthyneura</taxon>
        <taxon>Panpulmonata</taxon>
        <taxon>Hygrophila</taxon>
        <taxon>Lymnaeoidea</taxon>
        <taxon>Lymnaeidae</taxon>
        <taxon>Lymnaea</taxon>
    </lineage>
</organism>
<protein>
    <recommendedName>
        <fullName evidence="4">Ig-like domain-containing protein</fullName>
    </recommendedName>
</protein>
<dbReference type="AlphaFoldDB" id="A0AAV2I8Q6"/>
<proteinExistence type="predicted"/>
<sequence>MRTVSEIQLLRFTFRILMRNVVILFLLSCNIRQGFSARITWFKAEPSASVSGTIRLSQKQKLSLECSIKSSGQPYVARITNEEGVVLASKRDTNDSILTYTIHQVACHDIGSLTCELDDQTTSKLITSTHYLMVENCLPRTCKGSAPNLKMVASLHSKLSLPFCIIADTHRFIEVKFYINGQQVKLTDSHAKYRFDFERNEPSTIHFTIHLILLNVMTADYKTYNLTGTAGKGYDIHLTVQLDGVGKPCPEGWCETEQRKCLYLMQTGNDNKKFKWRCEHGGGTLFNGTISQATQYSDSLLANTNRKDHIVVYEDNQTCNVYNWANYTGKDIADFTSTSEFHIACHLPYWSEVGTIIQEPIDPMVSTESSSDNKINVYVSIGATLGIVLFGSFCGVLCYRKRGHFKKSKNLKSRLLESSSTTDAACFQKVDRESIYHTLEEADVATNRDTDNRHDYDLALNEQGLEDFMSPHIQRESIKPLPPPRPPEKSKLGNKCLDVSVYDVCVEQCTGQPVMNIADSTSHNILSIKELDNSLIENDFDLLCVDKGNTILFEKTLRNQNDNTESSEINTNPFTLIDLKNDTADYSTPLATKEEHQYSGYVKESKSKDEESLQTLKATDAYTIMIRKEDTCQDLDDKTVGNSIKQLKENNMSQASGMDSDSSKNENRKTLTLDSEDTEAYQGGYSLPLKRSDDHFYAVFARDESNGISSIKEKDHNAYHVQEEEHTKDLTDKQYVACNCKNGKYAVEKSRVSYVDLTDQAKNSDHENYTSPLSNFVHEKDCFMKGNSSNKSKEGDVLKCNPNVLGGKLISSNGTKVEFKEYTTLFDSETYPVMFNGNDIATEPGGVNDENWYLQFDGAQCEYGSQMRPGCESNKEYMTWDGGDGSTTVDVPSNKKPVFAFSSGEVALHVNSKESETLTNQGSENIKVGNSELQEDFLVYWTPDGSKKTVLEPANPTLADEYCEPYEI</sequence>
<feature type="region of interest" description="Disordered" evidence="1">
    <location>
        <begin position="647"/>
        <end position="672"/>
    </location>
</feature>
<gene>
    <name evidence="2" type="ORF">GSLYS_00016178001</name>
</gene>
<accession>A0AAV2I8Q6</accession>
<evidence type="ECO:0008006" key="4">
    <source>
        <dbReference type="Google" id="ProtNLM"/>
    </source>
</evidence>
<comment type="caution">
    <text evidence="2">The sequence shown here is derived from an EMBL/GenBank/DDBJ whole genome shotgun (WGS) entry which is preliminary data.</text>
</comment>
<dbReference type="Proteomes" id="UP001497497">
    <property type="component" value="Unassembled WGS sequence"/>
</dbReference>
<feature type="compositionally biased region" description="Polar residues" evidence="1">
    <location>
        <begin position="647"/>
        <end position="660"/>
    </location>
</feature>
<evidence type="ECO:0000256" key="1">
    <source>
        <dbReference type="SAM" id="MobiDB-lite"/>
    </source>
</evidence>
<dbReference type="EMBL" id="CAXITT010000498">
    <property type="protein sequence ID" value="CAL1542644.1"/>
    <property type="molecule type" value="Genomic_DNA"/>
</dbReference>
<evidence type="ECO:0000313" key="2">
    <source>
        <dbReference type="EMBL" id="CAL1542644.1"/>
    </source>
</evidence>
<reference evidence="2 3" key="1">
    <citation type="submission" date="2024-04" db="EMBL/GenBank/DDBJ databases">
        <authorList>
            <consortium name="Genoscope - CEA"/>
            <person name="William W."/>
        </authorList>
    </citation>
    <scope>NUCLEOTIDE SEQUENCE [LARGE SCALE GENOMIC DNA]</scope>
</reference>
<keyword evidence="3" id="KW-1185">Reference proteome</keyword>
<feature type="compositionally biased region" description="Basic and acidic residues" evidence="1">
    <location>
        <begin position="661"/>
        <end position="671"/>
    </location>
</feature>
<evidence type="ECO:0000313" key="3">
    <source>
        <dbReference type="Proteomes" id="UP001497497"/>
    </source>
</evidence>